<dbReference type="Proteomes" id="UP000299102">
    <property type="component" value="Unassembled WGS sequence"/>
</dbReference>
<evidence type="ECO:0000313" key="2">
    <source>
        <dbReference type="EMBL" id="GBP72243.1"/>
    </source>
</evidence>
<gene>
    <name evidence="2" type="ORF">EVAR_58009_1</name>
</gene>
<protein>
    <submittedName>
        <fullName evidence="2">Uncharacterized protein</fullName>
    </submittedName>
</protein>
<keyword evidence="3" id="KW-1185">Reference proteome</keyword>
<feature type="region of interest" description="Disordered" evidence="1">
    <location>
        <begin position="1"/>
        <end position="47"/>
    </location>
</feature>
<reference evidence="2 3" key="1">
    <citation type="journal article" date="2019" name="Commun. Biol.">
        <title>The bagworm genome reveals a unique fibroin gene that provides high tensile strength.</title>
        <authorList>
            <person name="Kono N."/>
            <person name="Nakamura H."/>
            <person name="Ohtoshi R."/>
            <person name="Tomita M."/>
            <person name="Numata K."/>
            <person name="Arakawa K."/>
        </authorList>
    </citation>
    <scope>NUCLEOTIDE SEQUENCE [LARGE SCALE GENOMIC DNA]</scope>
</reference>
<proteinExistence type="predicted"/>
<feature type="compositionally biased region" description="Polar residues" evidence="1">
    <location>
        <begin position="1"/>
        <end position="16"/>
    </location>
</feature>
<organism evidence="2 3">
    <name type="scientific">Eumeta variegata</name>
    <name type="common">Bagworm moth</name>
    <name type="synonym">Eumeta japonica</name>
    <dbReference type="NCBI Taxonomy" id="151549"/>
    <lineage>
        <taxon>Eukaryota</taxon>
        <taxon>Metazoa</taxon>
        <taxon>Ecdysozoa</taxon>
        <taxon>Arthropoda</taxon>
        <taxon>Hexapoda</taxon>
        <taxon>Insecta</taxon>
        <taxon>Pterygota</taxon>
        <taxon>Neoptera</taxon>
        <taxon>Endopterygota</taxon>
        <taxon>Lepidoptera</taxon>
        <taxon>Glossata</taxon>
        <taxon>Ditrysia</taxon>
        <taxon>Tineoidea</taxon>
        <taxon>Psychidae</taxon>
        <taxon>Oiketicinae</taxon>
        <taxon>Eumeta</taxon>
    </lineage>
</organism>
<comment type="caution">
    <text evidence="2">The sequence shown here is derived from an EMBL/GenBank/DDBJ whole genome shotgun (WGS) entry which is preliminary data.</text>
</comment>
<dbReference type="EMBL" id="BGZK01001138">
    <property type="protein sequence ID" value="GBP72243.1"/>
    <property type="molecule type" value="Genomic_DNA"/>
</dbReference>
<evidence type="ECO:0000313" key="3">
    <source>
        <dbReference type="Proteomes" id="UP000299102"/>
    </source>
</evidence>
<accession>A0A4C1YA42</accession>
<name>A0A4C1YA42_EUMVA</name>
<evidence type="ECO:0000256" key="1">
    <source>
        <dbReference type="SAM" id="MobiDB-lite"/>
    </source>
</evidence>
<sequence length="80" mass="8520">MGNSLGASKMSQSIPKTMSDHNRGETNSARRPRRAGAAVGDKRGREMQHNAALCATGNRMFTRADAARPGASAHRPPDDC</sequence>
<dbReference type="AlphaFoldDB" id="A0A4C1YA42"/>